<dbReference type="AlphaFoldDB" id="A0A4D7CWS9"/>
<evidence type="ECO:0000313" key="3">
    <source>
        <dbReference type="Proteomes" id="UP000298615"/>
    </source>
</evidence>
<dbReference type="OrthoDB" id="9773856at2"/>
<keyword evidence="2" id="KW-0540">Nuclease</keyword>
<dbReference type="EMBL" id="CP039712">
    <property type="protein sequence ID" value="QCI86807.1"/>
    <property type="molecule type" value="Genomic_DNA"/>
</dbReference>
<dbReference type="InterPro" id="IPR041796">
    <property type="entry name" value="Mre11_N"/>
</dbReference>
<evidence type="ECO:0000313" key="2">
    <source>
        <dbReference type="EMBL" id="QCI86807.1"/>
    </source>
</evidence>
<keyword evidence="3" id="KW-1185">Reference proteome</keyword>
<dbReference type="PANTHER" id="PTHR30337">
    <property type="entry name" value="COMPONENT OF ATP-DEPENDENT DSDNA EXONUCLEASE"/>
    <property type="match status" value="1"/>
</dbReference>
<dbReference type="InterPro" id="IPR004843">
    <property type="entry name" value="Calcineurin-like_PHP"/>
</dbReference>
<protein>
    <submittedName>
        <fullName evidence="2">DNA repair exonuclease</fullName>
    </submittedName>
</protein>
<reference evidence="2 3" key="1">
    <citation type="submission" date="2019-04" db="EMBL/GenBank/DDBJ databases">
        <title>Vagococcus sp. nov., isolated from faeces of yaks (Bos grunniens).</title>
        <authorList>
            <person name="Ge Y."/>
        </authorList>
    </citation>
    <scope>NUCLEOTIDE SEQUENCE [LARGE SCALE GENOMIC DNA]</scope>
    <source>
        <strain evidence="2 3">MN-17</strain>
    </source>
</reference>
<keyword evidence="2" id="KW-0269">Exonuclease</keyword>
<dbReference type="GO" id="GO:0004527">
    <property type="term" value="F:exonuclease activity"/>
    <property type="evidence" value="ECO:0007669"/>
    <property type="project" value="UniProtKB-KW"/>
</dbReference>
<proteinExistence type="predicted"/>
<dbReference type="KEGG" id="vao:FA707_07445"/>
<sequence length="411" mass="47813">MTMKFMHVADLHLDQSFEGLGKIPYSLATNLLKQNQQTMVKLVDEAIRHDIDFLLMVGDTFHQPRITIQTQNFFIQQLKRLEQQQIKVILSFGNHDYYQAHRYWFDFPKNVYLFDSEEIQTVTLETQAGETVAITGFSYEHRWLTESMTLKYPQRESTVDYHIGFFHGQVGENQYASFSPMTAAQKGYDYWALGHIHQPQIVQEQPPIIYAGSLIPHTQKEKDSGAYVLVTSDGNQLLYEWHHVANVAWLQEQLDVKQVDNMQSLINHSRQLFKREGGDYQLVKVKLENMSEKFASLLEDTTQKKELLYLLQNEIFEASNQKTWLYALETQPDFEFERFALPITQTKAANLLAAYQESERFQELMGDLYKNATSAQLVAIDDVKQAELIAHANSVFNESFAFRDEVTRHEN</sequence>
<dbReference type="CDD" id="cd00840">
    <property type="entry name" value="MPP_Mre11_N"/>
    <property type="match status" value="1"/>
</dbReference>
<accession>A0A4D7CWS9</accession>
<evidence type="ECO:0000256" key="1">
    <source>
        <dbReference type="ARBA" id="ARBA00022801"/>
    </source>
</evidence>
<dbReference type="SUPFAM" id="SSF56300">
    <property type="entry name" value="Metallo-dependent phosphatases"/>
    <property type="match status" value="1"/>
</dbReference>
<gene>
    <name evidence="2" type="ORF">FA707_07445</name>
</gene>
<organism evidence="2 3">
    <name type="scientific">Vagococcus zengguangii</name>
    <dbReference type="NCBI Taxonomy" id="2571750"/>
    <lineage>
        <taxon>Bacteria</taxon>
        <taxon>Bacillati</taxon>
        <taxon>Bacillota</taxon>
        <taxon>Bacilli</taxon>
        <taxon>Lactobacillales</taxon>
        <taxon>Enterococcaceae</taxon>
        <taxon>Vagococcus</taxon>
    </lineage>
</organism>
<dbReference type="InterPro" id="IPR029052">
    <property type="entry name" value="Metallo-depent_PP-like"/>
</dbReference>
<keyword evidence="1" id="KW-0378">Hydrolase</keyword>
<dbReference type="Proteomes" id="UP000298615">
    <property type="component" value="Chromosome"/>
</dbReference>
<dbReference type="Pfam" id="PF00149">
    <property type="entry name" value="Metallophos"/>
    <property type="match status" value="1"/>
</dbReference>
<dbReference type="PANTHER" id="PTHR30337:SF7">
    <property type="entry name" value="PHOSPHOESTERASE"/>
    <property type="match status" value="1"/>
</dbReference>
<dbReference type="InterPro" id="IPR050535">
    <property type="entry name" value="DNA_Repair-Maintenance_Comp"/>
</dbReference>
<name>A0A4D7CWS9_9ENTE</name>
<dbReference type="Gene3D" id="3.60.21.10">
    <property type="match status" value="1"/>
</dbReference>
<dbReference type="InterPro" id="IPR014576">
    <property type="entry name" value="Pesterase_YhaO"/>
</dbReference>
<dbReference type="PIRSF" id="PIRSF033091">
    <property type="entry name" value="Pesterase_YhaO"/>
    <property type="match status" value="1"/>
</dbReference>